<sequence length="98" mass="11076">MKVGCDQDQESDTANNFGEDMKINPANIPVQSVEFLQLLAIRRRSSRWCSAQELCRSLAAEVAVQWSSIWKLLTIWKGTVSKDALESAFPICRKIMKS</sequence>
<reference evidence="2" key="1">
    <citation type="submission" date="2023-05" db="EMBL/GenBank/DDBJ databases">
        <title>Nepenthes gracilis genome sequencing.</title>
        <authorList>
            <person name="Fukushima K."/>
        </authorList>
    </citation>
    <scope>NUCLEOTIDE SEQUENCE</scope>
    <source>
        <strain evidence="2">SING2019-196</strain>
    </source>
</reference>
<gene>
    <name evidence="2" type="ORF">Nepgr_008559</name>
</gene>
<evidence type="ECO:0000313" key="3">
    <source>
        <dbReference type="Proteomes" id="UP001279734"/>
    </source>
</evidence>
<organism evidence="2 3">
    <name type="scientific">Nepenthes gracilis</name>
    <name type="common">Slender pitcher plant</name>
    <dbReference type="NCBI Taxonomy" id="150966"/>
    <lineage>
        <taxon>Eukaryota</taxon>
        <taxon>Viridiplantae</taxon>
        <taxon>Streptophyta</taxon>
        <taxon>Embryophyta</taxon>
        <taxon>Tracheophyta</taxon>
        <taxon>Spermatophyta</taxon>
        <taxon>Magnoliopsida</taxon>
        <taxon>eudicotyledons</taxon>
        <taxon>Gunneridae</taxon>
        <taxon>Pentapetalae</taxon>
        <taxon>Caryophyllales</taxon>
        <taxon>Nepenthaceae</taxon>
        <taxon>Nepenthes</taxon>
    </lineage>
</organism>
<feature type="region of interest" description="Disordered" evidence="1">
    <location>
        <begin position="1"/>
        <end position="20"/>
    </location>
</feature>
<evidence type="ECO:0000256" key="1">
    <source>
        <dbReference type="SAM" id="MobiDB-lite"/>
    </source>
</evidence>
<protein>
    <submittedName>
        <fullName evidence="2">Uncharacterized protein</fullName>
    </submittedName>
</protein>
<comment type="caution">
    <text evidence="2">The sequence shown here is derived from an EMBL/GenBank/DDBJ whole genome shotgun (WGS) entry which is preliminary data.</text>
</comment>
<dbReference type="EMBL" id="BSYO01000006">
    <property type="protein sequence ID" value="GMH06719.1"/>
    <property type="molecule type" value="Genomic_DNA"/>
</dbReference>
<proteinExistence type="predicted"/>
<dbReference type="AlphaFoldDB" id="A0AAD3XJD8"/>
<keyword evidence="3" id="KW-1185">Reference proteome</keyword>
<accession>A0AAD3XJD8</accession>
<dbReference type="Proteomes" id="UP001279734">
    <property type="component" value="Unassembled WGS sequence"/>
</dbReference>
<evidence type="ECO:0000313" key="2">
    <source>
        <dbReference type="EMBL" id="GMH06719.1"/>
    </source>
</evidence>
<name>A0AAD3XJD8_NEPGR</name>